<dbReference type="InterPro" id="IPR036689">
    <property type="entry name" value="ESAT-6-like_sf"/>
</dbReference>
<accession>A0ABV5NZF0</accession>
<dbReference type="SUPFAM" id="SSF140453">
    <property type="entry name" value="EsxAB dimer-like"/>
    <property type="match status" value="1"/>
</dbReference>
<name>A0ABV5NZF0_9ACTN</name>
<reference evidence="1 2" key="1">
    <citation type="submission" date="2024-09" db="EMBL/GenBank/DDBJ databases">
        <authorList>
            <person name="Sun Q."/>
            <person name="Mori K."/>
        </authorList>
    </citation>
    <scope>NUCLEOTIDE SEQUENCE [LARGE SCALE GENOMIC DNA]</scope>
    <source>
        <strain evidence="1 2">JCM 3324</strain>
    </source>
</reference>
<gene>
    <name evidence="1" type="ORF">ACFFR3_39605</name>
</gene>
<dbReference type="RefSeq" id="WP_379484789.1">
    <property type="nucleotide sequence ID" value="NZ_JBHMCF010000042.1"/>
</dbReference>
<dbReference type="EMBL" id="JBHMCF010000042">
    <property type="protein sequence ID" value="MFB9475632.1"/>
    <property type="molecule type" value="Genomic_DNA"/>
</dbReference>
<dbReference type="Gene3D" id="1.10.287.1060">
    <property type="entry name" value="ESAT-6-like"/>
    <property type="match status" value="1"/>
</dbReference>
<keyword evidence="2" id="KW-1185">Reference proteome</keyword>
<evidence type="ECO:0000313" key="1">
    <source>
        <dbReference type="EMBL" id="MFB9475632.1"/>
    </source>
</evidence>
<proteinExistence type="predicted"/>
<evidence type="ECO:0000313" key="2">
    <source>
        <dbReference type="Proteomes" id="UP001589568"/>
    </source>
</evidence>
<comment type="caution">
    <text evidence="1">The sequence shown here is derived from an EMBL/GenBank/DDBJ whole genome shotgun (WGS) entry which is preliminary data.</text>
</comment>
<protein>
    <submittedName>
        <fullName evidence="1">Uncharacterized protein</fullName>
    </submittedName>
</protein>
<organism evidence="1 2">
    <name type="scientific">Nonomuraea salmonea</name>
    <dbReference type="NCBI Taxonomy" id="46181"/>
    <lineage>
        <taxon>Bacteria</taxon>
        <taxon>Bacillati</taxon>
        <taxon>Actinomycetota</taxon>
        <taxon>Actinomycetes</taxon>
        <taxon>Streptosporangiales</taxon>
        <taxon>Streptosporangiaceae</taxon>
        <taxon>Nonomuraea</taxon>
    </lineage>
</organism>
<dbReference type="Proteomes" id="UP001589568">
    <property type="component" value="Unassembled WGS sequence"/>
</dbReference>
<sequence>MATKHQLLREAADKESLAAAFMRYARGLAGAFDGIPARPGDCESYWTGPAAQRYLTQVVKVRREVADLEDSCLATADNLRRRAASLRAAAATIVADP</sequence>